<feature type="transmembrane region" description="Helical" evidence="1">
    <location>
        <begin position="236"/>
        <end position="253"/>
    </location>
</feature>
<organism evidence="3 4">
    <name type="scientific">Aggregatibacter aphrophilus ATCC 33389</name>
    <dbReference type="NCBI Taxonomy" id="985008"/>
    <lineage>
        <taxon>Bacteria</taxon>
        <taxon>Pseudomonadati</taxon>
        <taxon>Pseudomonadota</taxon>
        <taxon>Gammaproteobacteria</taxon>
        <taxon>Pasteurellales</taxon>
        <taxon>Pasteurellaceae</taxon>
        <taxon>Aggregatibacter</taxon>
    </lineage>
</organism>
<name>A0A448F9T6_AGGAP</name>
<accession>A0A448F9T6</accession>
<gene>
    <name evidence="3" type="ORF">NCTC5906_01476</name>
</gene>
<feature type="signal peptide" evidence="2">
    <location>
        <begin position="1"/>
        <end position="21"/>
    </location>
</feature>
<dbReference type="AlphaFoldDB" id="A0A448F9T6"/>
<dbReference type="GeneID" id="49635885"/>
<dbReference type="OrthoDB" id="90272at2"/>
<reference evidence="3 4" key="1">
    <citation type="submission" date="2018-12" db="EMBL/GenBank/DDBJ databases">
        <authorList>
            <consortium name="Pathogen Informatics"/>
        </authorList>
    </citation>
    <scope>NUCLEOTIDE SEQUENCE [LARGE SCALE GENOMIC DNA]</scope>
    <source>
        <strain evidence="3 4">NCTC5906</strain>
    </source>
</reference>
<proteinExistence type="predicted"/>
<evidence type="ECO:0000313" key="4">
    <source>
        <dbReference type="Proteomes" id="UP000272690"/>
    </source>
</evidence>
<keyword evidence="2" id="KW-0732">Signal</keyword>
<keyword evidence="1" id="KW-0472">Membrane</keyword>
<dbReference type="Proteomes" id="UP000272690">
    <property type="component" value="Chromosome"/>
</dbReference>
<feature type="chain" id="PRO_5019348344" evidence="2">
    <location>
        <begin position="22"/>
        <end position="258"/>
    </location>
</feature>
<evidence type="ECO:0000313" key="3">
    <source>
        <dbReference type="EMBL" id="VEF43447.1"/>
    </source>
</evidence>
<keyword evidence="1" id="KW-1133">Transmembrane helix</keyword>
<dbReference type="RefSeq" id="WP_005703046.1">
    <property type="nucleotide sequence ID" value="NZ_AEWB02000006.1"/>
</dbReference>
<dbReference type="EMBL" id="LR134327">
    <property type="protein sequence ID" value="VEF43447.1"/>
    <property type="molecule type" value="Genomic_DNA"/>
</dbReference>
<evidence type="ECO:0000256" key="1">
    <source>
        <dbReference type="SAM" id="Phobius"/>
    </source>
</evidence>
<evidence type="ECO:0000256" key="2">
    <source>
        <dbReference type="SAM" id="SignalP"/>
    </source>
</evidence>
<sequence length="258" mass="30421">MKKIIIFCACLFLLVFFNTNTLPTDQNTDDFFTHSNMFYLDYEEILIRDIVKAPDNKIYLLSDNEDYEFSDVEARYLQPLLQPEYMTSILKNNNETHDLSIRFFADRSNNIVQLEYNLEVPIQHLNTLRHSVNGLDQRWRIFYGDGSCFAEDFFHKEPSECEENKPRTSISFYIDRHTINGHIVKLSDRDKILKNNSLPMPIKSTVSNFRPKTDTDIWLENWDNTKKFIKDAAKEGLIIITAPIWLPIYLYALRDKIG</sequence>
<protein>
    <submittedName>
        <fullName evidence="3">Uncharacterized protein</fullName>
    </submittedName>
</protein>
<keyword evidence="1" id="KW-0812">Transmembrane</keyword>